<evidence type="ECO:0000259" key="3">
    <source>
        <dbReference type="PROSITE" id="PS50405"/>
    </source>
</evidence>
<dbReference type="PANTHER" id="PTHR43969">
    <property type="entry name" value="GLUTATHIONE S TRANSFERASE D10, ISOFORM A-RELATED"/>
    <property type="match status" value="1"/>
</dbReference>
<reference evidence="4 5" key="1">
    <citation type="submission" date="2021-06" db="EMBL/GenBank/DDBJ databases">
        <title>A haploid diamondback moth (Plutella xylostella L.) genome assembly resolves 31 chromosomes and identifies a diamide resistance mutation.</title>
        <authorList>
            <person name="Ward C.M."/>
            <person name="Perry K.D."/>
            <person name="Baker G."/>
            <person name="Powis K."/>
            <person name="Heckel D.G."/>
            <person name="Baxter S.W."/>
        </authorList>
    </citation>
    <scope>NUCLEOTIDE SEQUENCE [LARGE SCALE GENOMIC DNA]</scope>
    <source>
        <strain evidence="4 5">LV</strain>
        <tissue evidence="4">Single pupa</tissue>
    </source>
</reference>
<sequence length="227" mass="25576">MSKLLLYKVDGSPPSNSILMIAHLLNLDMDYKEPDLLRLEHRSPEFKKINPMGTIPVLKDGNFVLAESHSILKYIVEKYGGPQRSTLYPFDLQTRAAVDERMHFDTGVLFISLSSVVKASIFGDQPAVTPEQLASIESSYATLELYLERSRFVAADHLTIADFGVLSTTLALRHILPIDANKFPKISAWLSQLEEEAFVKNVGAPNMEKFKAILYSSWERNKSKMAR</sequence>
<evidence type="ECO:0000259" key="2">
    <source>
        <dbReference type="PROSITE" id="PS50404"/>
    </source>
</evidence>
<dbReference type="PROSITE" id="PS50404">
    <property type="entry name" value="GST_NTER"/>
    <property type="match status" value="1"/>
</dbReference>
<dbReference type="Proteomes" id="UP000823941">
    <property type="component" value="Chromosome 10"/>
</dbReference>
<dbReference type="InterPro" id="IPR004045">
    <property type="entry name" value="Glutathione_S-Trfase_N"/>
</dbReference>
<dbReference type="Gene3D" id="1.20.1050.10">
    <property type="match status" value="1"/>
</dbReference>
<feature type="domain" description="GST N-terminal" evidence="2">
    <location>
        <begin position="2"/>
        <end position="83"/>
    </location>
</feature>
<dbReference type="PANTHER" id="PTHR43969:SF9">
    <property type="entry name" value="GLUTATHIONE S TRANSFERASE D10, ISOFORM A-RELATED"/>
    <property type="match status" value="1"/>
</dbReference>
<dbReference type="Gene3D" id="3.40.30.10">
    <property type="entry name" value="Glutaredoxin"/>
    <property type="match status" value="1"/>
</dbReference>
<name>A0ABQ7QQV7_PLUXY</name>
<gene>
    <name evidence="4" type="ORF">JYU34_007595</name>
</gene>
<keyword evidence="5" id="KW-1185">Reference proteome</keyword>
<dbReference type="CDD" id="cd03177">
    <property type="entry name" value="GST_C_Delta_Epsilon"/>
    <property type="match status" value="1"/>
</dbReference>
<feature type="domain" description="GST C-terminal" evidence="3">
    <location>
        <begin position="91"/>
        <end position="213"/>
    </location>
</feature>
<evidence type="ECO:0000313" key="4">
    <source>
        <dbReference type="EMBL" id="KAG7307408.1"/>
    </source>
</evidence>
<comment type="caution">
    <text evidence="4">The sequence shown here is derived from an EMBL/GenBank/DDBJ whole genome shotgun (WGS) entry which is preliminary data.</text>
</comment>
<dbReference type="InterPro" id="IPR040079">
    <property type="entry name" value="Glutathione_S-Trfase"/>
</dbReference>
<comment type="subunit">
    <text evidence="1">Homodimer.</text>
</comment>
<dbReference type="Pfam" id="PF13417">
    <property type="entry name" value="GST_N_3"/>
    <property type="match status" value="1"/>
</dbReference>
<dbReference type="SFLD" id="SFLDS00019">
    <property type="entry name" value="Glutathione_Transferase_(cytos"/>
    <property type="match status" value="1"/>
</dbReference>
<dbReference type="PROSITE" id="PS50405">
    <property type="entry name" value="GST_CTER"/>
    <property type="match status" value="1"/>
</dbReference>
<dbReference type="InterPro" id="IPR036282">
    <property type="entry name" value="Glutathione-S-Trfase_C_sf"/>
</dbReference>
<dbReference type="InterPro" id="IPR004046">
    <property type="entry name" value="GST_C"/>
</dbReference>
<evidence type="ECO:0000313" key="5">
    <source>
        <dbReference type="Proteomes" id="UP000823941"/>
    </source>
</evidence>
<dbReference type="SFLD" id="SFLDG01153">
    <property type="entry name" value="Main.4:_Theta-like"/>
    <property type="match status" value="1"/>
</dbReference>
<dbReference type="SUPFAM" id="SSF52833">
    <property type="entry name" value="Thioredoxin-like"/>
    <property type="match status" value="1"/>
</dbReference>
<evidence type="ECO:0000256" key="1">
    <source>
        <dbReference type="ARBA" id="ARBA00011738"/>
    </source>
</evidence>
<proteinExistence type="predicted"/>
<dbReference type="EMBL" id="JAHIBW010000010">
    <property type="protein sequence ID" value="KAG7307408.1"/>
    <property type="molecule type" value="Genomic_DNA"/>
</dbReference>
<accession>A0ABQ7QQV7</accession>
<dbReference type="SFLD" id="SFLDG00358">
    <property type="entry name" value="Main_(cytGST)"/>
    <property type="match status" value="1"/>
</dbReference>
<dbReference type="InterPro" id="IPR010987">
    <property type="entry name" value="Glutathione-S-Trfase_C-like"/>
</dbReference>
<protein>
    <recommendedName>
        <fullName evidence="6">Glutathione S-transferase</fullName>
    </recommendedName>
</protein>
<evidence type="ECO:0008006" key="6">
    <source>
        <dbReference type="Google" id="ProtNLM"/>
    </source>
</evidence>
<dbReference type="Pfam" id="PF00043">
    <property type="entry name" value="GST_C"/>
    <property type="match status" value="1"/>
</dbReference>
<organism evidence="4 5">
    <name type="scientific">Plutella xylostella</name>
    <name type="common">Diamondback moth</name>
    <name type="synonym">Plutella maculipennis</name>
    <dbReference type="NCBI Taxonomy" id="51655"/>
    <lineage>
        <taxon>Eukaryota</taxon>
        <taxon>Metazoa</taxon>
        <taxon>Ecdysozoa</taxon>
        <taxon>Arthropoda</taxon>
        <taxon>Hexapoda</taxon>
        <taxon>Insecta</taxon>
        <taxon>Pterygota</taxon>
        <taxon>Neoptera</taxon>
        <taxon>Endopterygota</taxon>
        <taxon>Lepidoptera</taxon>
        <taxon>Glossata</taxon>
        <taxon>Ditrysia</taxon>
        <taxon>Yponomeutoidea</taxon>
        <taxon>Plutellidae</taxon>
        <taxon>Plutella</taxon>
    </lineage>
</organism>
<dbReference type="SUPFAM" id="SSF47616">
    <property type="entry name" value="GST C-terminal domain-like"/>
    <property type="match status" value="1"/>
</dbReference>
<dbReference type="InterPro" id="IPR036249">
    <property type="entry name" value="Thioredoxin-like_sf"/>
</dbReference>